<evidence type="ECO:0000313" key="2">
    <source>
        <dbReference type="Proteomes" id="UP000177354"/>
    </source>
</evidence>
<dbReference type="Pfam" id="PF02585">
    <property type="entry name" value="PIG-L"/>
    <property type="match status" value="1"/>
</dbReference>
<dbReference type="AlphaFoldDB" id="A0A1F5Z6E8"/>
<dbReference type="Gene3D" id="3.40.50.10320">
    <property type="entry name" value="LmbE-like"/>
    <property type="match status" value="1"/>
</dbReference>
<evidence type="ECO:0008006" key="3">
    <source>
        <dbReference type="Google" id="ProtNLM"/>
    </source>
</evidence>
<dbReference type="EMBL" id="MFJF01000007">
    <property type="protein sequence ID" value="OGG07874.1"/>
    <property type="molecule type" value="Genomic_DNA"/>
</dbReference>
<evidence type="ECO:0000313" key="1">
    <source>
        <dbReference type="EMBL" id="OGG07874.1"/>
    </source>
</evidence>
<comment type="caution">
    <text evidence="1">The sequence shown here is derived from an EMBL/GenBank/DDBJ whole genome shotgun (WGS) entry which is preliminary data.</text>
</comment>
<accession>A0A1F5Z6E8</accession>
<organism evidence="1 2">
    <name type="scientific">Candidatus Gottesmanbacteria bacterium RIFCSPHIGHO2_01_FULL_40_15</name>
    <dbReference type="NCBI Taxonomy" id="1798376"/>
    <lineage>
        <taxon>Bacteria</taxon>
        <taxon>Candidatus Gottesmaniibacteriota</taxon>
    </lineage>
</organism>
<reference evidence="1 2" key="1">
    <citation type="journal article" date="2016" name="Nat. Commun.">
        <title>Thousands of microbial genomes shed light on interconnected biogeochemical processes in an aquifer system.</title>
        <authorList>
            <person name="Anantharaman K."/>
            <person name="Brown C.T."/>
            <person name="Hug L.A."/>
            <person name="Sharon I."/>
            <person name="Castelle C.J."/>
            <person name="Probst A.J."/>
            <person name="Thomas B.C."/>
            <person name="Singh A."/>
            <person name="Wilkins M.J."/>
            <person name="Karaoz U."/>
            <person name="Brodie E.L."/>
            <person name="Williams K.H."/>
            <person name="Hubbard S.S."/>
            <person name="Banfield J.F."/>
        </authorList>
    </citation>
    <scope>NUCLEOTIDE SEQUENCE [LARGE SCALE GENOMIC DNA]</scope>
</reference>
<dbReference type="InterPro" id="IPR024078">
    <property type="entry name" value="LmbE-like_dom_sf"/>
</dbReference>
<name>A0A1F5Z6E8_9BACT</name>
<gene>
    <name evidence="1" type="ORF">A2777_00490</name>
</gene>
<dbReference type="SUPFAM" id="SSF102588">
    <property type="entry name" value="LmbE-like"/>
    <property type="match status" value="1"/>
</dbReference>
<sequence length="237" mass="26891">MFTLNNHRLLIIAPHPDDEVLGCAGLIQKVKHAGGKVYVLFLTVADTEDFSQKGFSGTHERKEEIDEVASFLKFDDYQIIFEGDRFHLKLDLVGQHELMNQIERKSRISLEKVKPTILAFPQISSYNQDHKMSALAAFASVRPAQKQTKHFVPYVISYEMPVDAWSLTGNPVPNLFVPLTKGELAVKLEAWKMYKSQLRPPPNPRSPRIIEDLAVLRGSLIGHFFAEAFHLLRGEVL</sequence>
<proteinExistence type="predicted"/>
<dbReference type="Proteomes" id="UP000177354">
    <property type="component" value="Unassembled WGS sequence"/>
</dbReference>
<protein>
    <recommendedName>
        <fullName evidence="3">GlcNAc-PI de-N-acetylase</fullName>
    </recommendedName>
</protein>
<dbReference type="InterPro" id="IPR003737">
    <property type="entry name" value="GlcNAc_PI_deacetylase-related"/>
</dbReference>